<name>A0A540VL66_9CHLR</name>
<dbReference type="OrthoDB" id="9797274at2"/>
<evidence type="ECO:0000313" key="4">
    <source>
        <dbReference type="Proteomes" id="UP000317371"/>
    </source>
</evidence>
<dbReference type="GO" id="GO:0003677">
    <property type="term" value="F:DNA binding"/>
    <property type="evidence" value="ECO:0007669"/>
    <property type="project" value="InterPro"/>
</dbReference>
<keyword evidence="4" id="KW-1185">Reference proteome</keyword>
<dbReference type="InParanoid" id="A0A540VL66"/>
<evidence type="ECO:0000259" key="1">
    <source>
        <dbReference type="Pfam" id="PF01396"/>
    </source>
</evidence>
<dbReference type="InterPro" id="IPR024402">
    <property type="entry name" value="DUF2726"/>
</dbReference>
<dbReference type="InterPro" id="IPR014538">
    <property type="entry name" value="UCP028063_topo_Znf"/>
</dbReference>
<comment type="caution">
    <text evidence="3">The sequence shown here is derived from an EMBL/GenBank/DDBJ whole genome shotgun (WGS) entry which is preliminary data.</text>
</comment>
<evidence type="ECO:0000259" key="2">
    <source>
        <dbReference type="Pfam" id="PF10881"/>
    </source>
</evidence>
<dbReference type="Pfam" id="PF01396">
    <property type="entry name" value="Zn_ribbon_Top1"/>
    <property type="match status" value="1"/>
</dbReference>
<dbReference type="Gene3D" id="3.30.65.10">
    <property type="entry name" value="Bacterial Topoisomerase I, domain 1"/>
    <property type="match status" value="1"/>
</dbReference>
<dbReference type="GO" id="GO:0003916">
    <property type="term" value="F:DNA topoisomerase activity"/>
    <property type="evidence" value="ECO:0007669"/>
    <property type="project" value="InterPro"/>
</dbReference>
<dbReference type="GO" id="GO:0005694">
    <property type="term" value="C:chromosome"/>
    <property type="evidence" value="ECO:0007669"/>
    <property type="project" value="InterPro"/>
</dbReference>
<dbReference type="Proteomes" id="UP000317371">
    <property type="component" value="Unassembled WGS sequence"/>
</dbReference>
<dbReference type="SUPFAM" id="SSF57783">
    <property type="entry name" value="Zinc beta-ribbon"/>
    <property type="match status" value="1"/>
</dbReference>
<dbReference type="EMBL" id="VIGC01000003">
    <property type="protein sequence ID" value="TQE97508.1"/>
    <property type="molecule type" value="Genomic_DNA"/>
</dbReference>
<sequence length="228" mass="25330">MLGLKDEAIDDIIGRIAELLFANEEEKAPTAPRFPYRLRDDFLSPAEQSFYLVLCQAVETRAAVCPKVNLADLFYVSSKDYGEFRAYTNKIDRKHVDFILCAPGSMRPLVGIELDDRSHRRTDRQERDEFVDNVFAAAGLPLVRIPVQRGYSLAELRSLLQAYLPAGEGQNAPSQPSDAAPTAVEAPVCPRCGSAMVLRTSRSGPNKGQHFWGCSNYPRCRGIVKVPV</sequence>
<dbReference type="Pfam" id="PF10881">
    <property type="entry name" value="DUF2726"/>
    <property type="match status" value="1"/>
</dbReference>
<protein>
    <submittedName>
        <fullName evidence="3">DUF2726 domain-containing protein</fullName>
    </submittedName>
</protein>
<evidence type="ECO:0000313" key="3">
    <source>
        <dbReference type="EMBL" id="TQE97508.1"/>
    </source>
</evidence>
<dbReference type="PIRSF" id="PIRSF028063">
    <property type="entry name" value="UCP028063"/>
    <property type="match status" value="1"/>
</dbReference>
<dbReference type="InterPro" id="IPR013498">
    <property type="entry name" value="Topo_IA_Znf"/>
</dbReference>
<dbReference type="GO" id="GO:0006265">
    <property type="term" value="P:DNA topological change"/>
    <property type="evidence" value="ECO:0007669"/>
    <property type="project" value="InterPro"/>
</dbReference>
<feature type="domain" description="DNA topoisomerase type IA zn finger" evidence="1">
    <location>
        <begin position="189"/>
        <end position="225"/>
    </location>
</feature>
<organism evidence="3 4">
    <name type="scientific">Litorilinea aerophila</name>
    <dbReference type="NCBI Taxonomy" id="1204385"/>
    <lineage>
        <taxon>Bacteria</taxon>
        <taxon>Bacillati</taxon>
        <taxon>Chloroflexota</taxon>
        <taxon>Caldilineae</taxon>
        <taxon>Caldilineales</taxon>
        <taxon>Caldilineaceae</taxon>
        <taxon>Litorilinea</taxon>
    </lineage>
</organism>
<reference evidence="3 4" key="1">
    <citation type="submission" date="2019-06" db="EMBL/GenBank/DDBJ databases">
        <title>Genome sequence of Litorilinea aerophila BAA-2444.</title>
        <authorList>
            <person name="Maclea K.S."/>
            <person name="Maurais E.G."/>
            <person name="Iannazzi L.C."/>
        </authorList>
    </citation>
    <scope>NUCLEOTIDE SEQUENCE [LARGE SCALE GENOMIC DNA]</scope>
    <source>
        <strain evidence="3 4">ATCC BAA-2444</strain>
    </source>
</reference>
<proteinExistence type="predicted"/>
<accession>A0A540VL66</accession>
<gene>
    <name evidence="3" type="ORF">FKZ61_03135</name>
</gene>
<feature type="domain" description="DUF2726" evidence="2">
    <location>
        <begin position="42"/>
        <end position="160"/>
    </location>
</feature>
<dbReference type="AlphaFoldDB" id="A0A540VL66"/>